<organism evidence="1 2">
    <name type="scientific">Mesorhizobium metallidurans STM 2683</name>
    <dbReference type="NCBI Taxonomy" id="1297569"/>
    <lineage>
        <taxon>Bacteria</taxon>
        <taxon>Pseudomonadati</taxon>
        <taxon>Pseudomonadota</taxon>
        <taxon>Alphaproteobacteria</taxon>
        <taxon>Hyphomicrobiales</taxon>
        <taxon>Phyllobacteriaceae</taxon>
        <taxon>Mesorhizobium</taxon>
    </lineage>
</organism>
<proteinExistence type="predicted"/>
<protein>
    <submittedName>
        <fullName evidence="1">Uncharacterized protein</fullName>
    </submittedName>
</protein>
<keyword evidence="2" id="KW-1185">Reference proteome</keyword>
<dbReference type="EMBL" id="CAUM01000121">
    <property type="protein sequence ID" value="CCV07330.1"/>
    <property type="molecule type" value="Genomic_DNA"/>
</dbReference>
<comment type="caution">
    <text evidence="1">The sequence shown here is derived from an EMBL/GenBank/DDBJ whole genome shotgun (WGS) entry which is preliminary data.</text>
</comment>
<name>M5ETJ5_9HYPH</name>
<sequence>MERRHAIRRVKDGLWEVYDIDDEKVVFIDEVPLTDLQDEEALDALELLKDGFLLPKKRRSSSRQT</sequence>
<dbReference type="AlphaFoldDB" id="M5ETJ5"/>
<accession>M5ETJ5</accession>
<dbReference type="Proteomes" id="UP000012062">
    <property type="component" value="Unassembled WGS sequence"/>
</dbReference>
<reference evidence="1 2" key="1">
    <citation type="submission" date="2013-02" db="EMBL/GenBank/DDBJ databases">
        <authorList>
            <person name="Genoscope - CEA"/>
        </authorList>
    </citation>
    <scope>NUCLEOTIDE SEQUENCE [LARGE SCALE GENOMIC DNA]</scope>
    <source>
        <strain evidence="1 2">STM 2683</strain>
    </source>
</reference>
<evidence type="ECO:0000313" key="1">
    <source>
        <dbReference type="EMBL" id="CCV07330.1"/>
    </source>
</evidence>
<gene>
    <name evidence="1" type="ORF">MESS2_530004</name>
</gene>
<dbReference type="RefSeq" id="WP_008876218.1">
    <property type="nucleotide sequence ID" value="NZ_CAUM01000121.1"/>
</dbReference>
<dbReference type="OrthoDB" id="8088123at2"/>
<evidence type="ECO:0000313" key="2">
    <source>
        <dbReference type="Proteomes" id="UP000012062"/>
    </source>
</evidence>